<feature type="compositionally biased region" description="Basic and acidic residues" evidence="10">
    <location>
        <begin position="184"/>
        <end position="197"/>
    </location>
</feature>
<keyword evidence="13" id="KW-1185">Reference proteome</keyword>
<feature type="compositionally biased region" description="Low complexity" evidence="10">
    <location>
        <begin position="481"/>
        <end position="500"/>
    </location>
</feature>
<dbReference type="Gene3D" id="2.30.29.30">
    <property type="entry name" value="Pleckstrin-homology domain (PH domain)/Phosphotyrosine-binding domain (PTB)"/>
    <property type="match status" value="1"/>
</dbReference>
<feature type="compositionally biased region" description="Low complexity" evidence="10">
    <location>
        <begin position="315"/>
        <end position="335"/>
    </location>
</feature>
<evidence type="ECO:0000259" key="11">
    <source>
        <dbReference type="PROSITE" id="PS50196"/>
    </source>
</evidence>
<evidence type="ECO:0000313" key="12">
    <source>
        <dbReference type="EMBL" id="KAL3231112.1"/>
    </source>
</evidence>
<gene>
    <name evidence="12" type="ORF">RNJ44_00751</name>
</gene>
<dbReference type="SMART" id="SM00160">
    <property type="entry name" value="RanBD"/>
    <property type="match status" value="1"/>
</dbReference>
<evidence type="ECO:0000256" key="9">
    <source>
        <dbReference type="ARBA" id="ARBA00023242"/>
    </source>
</evidence>
<feature type="compositionally biased region" description="Basic and acidic residues" evidence="10">
    <location>
        <begin position="75"/>
        <end position="84"/>
    </location>
</feature>
<evidence type="ECO:0000256" key="1">
    <source>
        <dbReference type="ARBA" id="ARBA00004567"/>
    </source>
</evidence>
<dbReference type="Pfam" id="PF08911">
    <property type="entry name" value="NUP50"/>
    <property type="match status" value="1"/>
</dbReference>
<evidence type="ECO:0000256" key="5">
    <source>
        <dbReference type="ARBA" id="ARBA00022927"/>
    </source>
</evidence>
<keyword evidence="6" id="KW-0007">Acetylation</keyword>
<feature type="region of interest" description="Disordered" evidence="10">
    <location>
        <begin position="156"/>
        <end position="592"/>
    </location>
</feature>
<organism evidence="12 13">
    <name type="scientific">Nakaseomyces bracarensis</name>
    <dbReference type="NCBI Taxonomy" id="273131"/>
    <lineage>
        <taxon>Eukaryota</taxon>
        <taxon>Fungi</taxon>
        <taxon>Dikarya</taxon>
        <taxon>Ascomycota</taxon>
        <taxon>Saccharomycotina</taxon>
        <taxon>Saccharomycetes</taxon>
        <taxon>Saccharomycetales</taxon>
        <taxon>Saccharomycetaceae</taxon>
        <taxon>Nakaseomyces</taxon>
    </lineage>
</organism>
<reference evidence="12 13" key="1">
    <citation type="submission" date="2024-05" db="EMBL/GenBank/DDBJ databases">
        <title>Long read based assembly of the Candida bracarensis genome reveals expanded adhesin content.</title>
        <authorList>
            <person name="Marcet-Houben M."/>
            <person name="Ksiezopolska E."/>
            <person name="Gabaldon T."/>
        </authorList>
    </citation>
    <scope>NUCLEOTIDE SEQUENCE [LARGE SCALE GENOMIC DNA]</scope>
    <source>
        <strain evidence="12 13">CBM6</strain>
    </source>
</reference>
<comment type="caution">
    <text evidence="12">The sequence shown here is derived from an EMBL/GenBank/DDBJ whole genome shotgun (WGS) entry which is preliminary data.</text>
</comment>
<feature type="compositionally biased region" description="Polar residues" evidence="10">
    <location>
        <begin position="418"/>
        <end position="433"/>
    </location>
</feature>
<name>A0ABR4NS04_9SACH</name>
<dbReference type="InterPro" id="IPR000156">
    <property type="entry name" value="Ran_bind_dom"/>
</dbReference>
<evidence type="ECO:0000256" key="3">
    <source>
        <dbReference type="ARBA" id="ARBA00022737"/>
    </source>
</evidence>
<evidence type="ECO:0000256" key="10">
    <source>
        <dbReference type="SAM" id="MobiDB-lite"/>
    </source>
</evidence>
<dbReference type="PANTHER" id="PTHR23138">
    <property type="entry name" value="RAN BINDING PROTEIN"/>
    <property type="match status" value="1"/>
</dbReference>
<sequence>MAKRFADEQLTRENPRDSDSDEDQPSGIALASKDVMSRRKIAMPKRKMAFPTTLRGNNDESKVANAFSFTQKAPEGPKDEKKNDKAAKLKALNLQFKDKISEFINKDACCDLRSTFIKYGKYLDEINADSSVTAAPSTKPFTFTPQNTTENVVPGFGKVNNNIQPSVQTPKQTTFNFTPQAPTAEKKTSEPIVEKTSENAPAQKNESDSESDSDEEIKVEGPKFTLSGNTKPITSDKTFSFGVTKQQKKKEDDSDSDSDIEIKGPQFTFTGTVKSDVFKLKKSDGNSSSETKAAENIPESKDEAKEEKKPMPKFSFGSTSNPFSSTSTSATAPSSEDQKNDTASKPAFSFGSISSTTGDKKEETTTKPLQFSFSSETAKKTDTPLNKDTEENTKPSFSFGATKPNPFTSAGGFFFGKTDNTPSSSTEENNKPSFSFGATKPAEEPTDSKPSFSFMAPATKNDDAAKDDETASPESKENKKPSLSFNFSSSSEAPKSAFSFGNNLKQNSTGNDTTKPSGGFTFGQSKAPAFAFGKPSSETEEKASSTNNPPSAGFKFSLPFNNSSSNNEEKKSTENTQVAANTEDTNATETPIDDAASKQMSLQNGEEDELPLFTQRSKLMTVNTETNGYDSRGVGELKLLQRKDDKSKIRLLCRSDGMGNILLNTALVKSFKYVPLTADNENLVKIPTIDESGKLVTYVARFKQKADGRLFVKSIEDAQKDIN</sequence>
<feature type="compositionally biased region" description="Basic and acidic residues" evidence="10">
    <location>
        <begin position="377"/>
        <end position="393"/>
    </location>
</feature>
<keyword evidence="5" id="KW-0653">Protein transport</keyword>
<dbReference type="InterPro" id="IPR011993">
    <property type="entry name" value="PH-like_dom_sf"/>
</dbReference>
<evidence type="ECO:0000256" key="4">
    <source>
        <dbReference type="ARBA" id="ARBA00022816"/>
    </source>
</evidence>
<keyword evidence="4" id="KW-0509">mRNA transport</keyword>
<feature type="domain" description="RanBD1" evidence="11">
    <location>
        <begin position="588"/>
        <end position="723"/>
    </location>
</feature>
<evidence type="ECO:0000256" key="2">
    <source>
        <dbReference type="ARBA" id="ARBA00022448"/>
    </source>
</evidence>
<feature type="region of interest" description="Disordered" evidence="10">
    <location>
        <begin position="1"/>
        <end position="84"/>
    </location>
</feature>
<dbReference type="InterPro" id="IPR045255">
    <property type="entry name" value="RanBP1-like"/>
</dbReference>
<keyword evidence="8" id="KW-0906">Nuclear pore complex</keyword>
<feature type="compositionally biased region" description="Polar residues" evidence="10">
    <location>
        <begin position="501"/>
        <end position="516"/>
    </location>
</feature>
<protein>
    <submittedName>
        <fullName evidence="12">Nucleoporin NUP2</fullName>
    </submittedName>
</protein>
<keyword evidence="2" id="KW-0813">Transport</keyword>
<feature type="compositionally biased region" description="Polar residues" evidence="10">
    <location>
        <begin position="159"/>
        <end position="181"/>
    </location>
</feature>
<dbReference type="EMBL" id="JBEVYD010000008">
    <property type="protein sequence ID" value="KAL3231112.1"/>
    <property type="molecule type" value="Genomic_DNA"/>
</dbReference>
<dbReference type="PANTHER" id="PTHR23138:SF101">
    <property type="entry name" value="NUCLEOPORIN NUP2"/>
    <property type="match status" value="1"/>
</dbReference>
<feature type="compositionally biased region" description="Polar residues" evidence="10">
    <location>
        <begin position="226"/>
        <end position="244"/>
    </location>
</feature>
<keyword evidence="7" id="KW-0811">Translocation</keyword>
<keyword evidence="3" id="KW-0677">Repeat</keyword>
<evidence type="ECO:0000256" key="8">
    <source>
        <dbReference type="ARBA" id="ARBA00023132"/>
    </source>
</evidence>
<comment type="subcellular location">
    <subcellularLocation>
        <location evidence="1">Nucleus</location>
        <location evidence="1">Nuclear pore complex</location>
    </subcellularLocation>
</comment>
<dbReference type="InterPro" id="IPR015007">
    <property type="entry name" value="NUP2/50/61"/>
</dbReference>
<feature type="compositionally biased region" description="Basic and acidic residues" evidence="10">
    <location>
        <begin position="460"/>
        <end position="480"/>
    </location>
</feature>
<feature type="compositionally biased region" description="Basic and acidic residues" evidence="10">
    <location>
        <begin position="1"/>
        <end position="18"/>
    </location>
</feature>
<proteinExistence type="predicted"/>
<feature type="compositionally biased region" description="Basic residues" evidence="10">
    <location>
        <begin position="38"/>
        <end position="48"/>
    </location>
</feature>
<dbReference type="Proteomes" id="UP001623330">
    <property type="component" value="Unassembled WGS sequence"/>
</dbReference>
<feature type="compositionally biased region" description="Basic and acidic residues" evidence="10">
    <location>
        <begin position="298"/>
        <end position="310"/>
    </location>
</feature>
<evidence type="ECO:0000256" key="6">
    <source>
        <dbReference type="ARBA" id="ARBA00022990"/>
    </source>
</evidence>
<keyword evidence="9" id="KW-0539">Nucleus</keyword>
<evidence type="ECO:0000313" key="13">
    <source>
        <dbReference type="Proteomes" id="UP001623330"/>
    </source>
</evidence>
<evidence type="ECO:0000256" key="7">
    <source>
        <dbReference type="ARBA" id="ARBA00023010"/>
    </source>
</evidence>
<dbReference type="PROSITE" id="PS50196">
    <property type="entry name" value="RANBD1"/>
    <property type="match status" value="1"/>
</dbReference>
<dbReference type="SUPFAM" id="SSF50729">
    <property type="entry name" value="PH domain-like"/>
    <property type="match status" value="1"/>
</dbReference>
<accession>A0ABR4NS04</accession>
<feature type="compositionally biased region" description="Low complexity" evidence="10">
    <location>
        <begin position="574"/>
        <end position="590"/>
    </location>
</feature>
<dbReference type="Pfam" id="PF00638">
    <property type="entry name" value="Ran_BP1"/>
    <property type="match status" value="1"/>
</dbReference>